<dbReference type="CDD" id="cd03143">
    <property type="entry name" value="A4_beta-galactosidase_middle_domain"/>
    <property type="match status" value="1"/>
</dbReference>
<evidence type="ECO:0000259" key="7">
    <source>
        <dbReference type="Pfam" id="PF02449"/>
    </source>
</evidence>
<dbReference type="InterPro" id="IPR013739">
    <property type="entry name" value="Beta_galactosidase_C"/>
</dbReference>
<sequence length="667" mass="73709">MRRWQGDGIFFGGDYNPEQWPEQTWSEDVELMRRAGVNLVSVGIFSWALLEPTPGQFEFGWLDRVLDLLHDGGIQVDLATATASPPPWLARAYPETLPRRADGAILWPGGRQAYCPSSPVFRARSLELVRAVAERYAEHPAVVMWHVSNELGCHNVHCYCDVSAEAFRDWLRARYGDLDRLNDAWGTAFWSQRYGDWAEINPPRTAPTFANPTQQLDFLRFSSDEQRAQLRAERELLKTLVHQPVTTNFMIGTGIKHMDYHSWADDVDLVSNDHYLTAADPQAHLGLALAADHTRGVAGGEPWLLMEHSTSAVNWQPRNVAKLPGQMRRNTLAHVARGADGVLFFQWRASRAGAEKFHSALVPHAGPDTKVFREVCQLGADLKALAEVRGSRVDAEVAILFDWEAWWGVELDSHPSTDVRYTDRLSALYDALWRAGVTADIVHPSADLTGYRLVLAPTLYLVRDADAGALRRFVEAGGTAAVTYFSGIVDENDHVRLGGYPGAFRELLGVRTEEFFPLREGEQVRLDDGSTADVWTERLHPEGAEVLAAYTDGPLPGVPALTRHPLGAGAAWYVGTRFDEPATDRLVARLVAEAGVRPAAQVPAGVEVVRRRDGERSWLFAINHTEAEVRLAVTGTELLTGARSAGELTVPAGEVAVVREDRADGAA</sequence>
<evidence type="ECO:0000256" key="6">
    <source>
        <dbReference type="PIRNR" id="PIRNR001084"/>
    </source>
</evidence>
<dbReference type="InterPro" id="IPR003476">
    <property type="entry name" value="Glyco_hydro_42"/>
</dbReference>
<evidence type="ECO:0000259" key="8">
    <source>
        <dbReference type="Pfam" id="PF08532"/>
    </source>
</evidence>
<reference evidence="11" key="1">
    <citation type="journal article" date="2019" name="Int. J. Syst. Evol. Microbiol.">
        <title>The Global Catalogue of Microorganisms (GCM) 10K type strain sequencing project: providing services to taxonomists for standard genome sequencing and annotation.</title>
        <authorList>
            <consortium name="The Broad Institute Genomics Platform"/>
            <consortium name="The Broad Institute Genome Sequencing Center for Infectious Disease"/>
            <person name="Wu L."/>
            <person name="Ma J."/>
        </authorList>
    </citation>
    <scope>NUCLEOTIDE SEQUENCE [LARGE SCALE GENOMIC DNA]</scope>
    <source>
        <strain evidence="11">CGMCC 4.7144</strain>
    </source>
</reference>
<dbReference type="InterPro" id="IPR017853">
    <property type="entry name" value="GH"/>
</dbReference>
<evidence type="ECO:0000256" key="1">
    <source>
        <dbReference type="ARBA" id="ARBA00001412"/>
    </source>
</evidence>
<dbReference type="PANTHER" id="PTHR36447">
    <property type="entry name" value="BETA-GALACTOSIDASE GANA"/>
    <property type="match status" value="1"/>
</dbReference>
<keyword evidence="5 6" id="KW-0326">Glycosidase</keyword>
<keyword evidence="4 6" id="KW-0378">Hydrolase</keyword>
<name>A0ABW1H3Z9_9ACTN</name>
<dbReference type="RefSeq" id="WP_377507702.1">
    <property type="nucleotide sequence ID" value="NZ_JBHSQS010000004.1"/>
</dbReference>
<evidence type="ECO:0000313" key="11">
    <source>
        <dbReference type="Proteomes" id="UP001596226"/>
    </source>
</evidence>
<dbReference type="Pfam" id="PF02449">
    <property type="entry name" value="Glyco_hydro_42"/>
    <property type="match status" value="1"/>
</dbReference>
<dbReference type="InterPro" id="IPR013738">
    <property type="entry name" value="Beta_galactosidase_Trimer"/>
</dbReference>
<dbReference type="Proteomes" id="UP001596226">
    <property type="component" value="Unassembled WGS sequence"/>
</dbReference>
<evidence type="ECO:0000256" key="4">
    <source>
        <dbReference type="ARBA" id="ARBA00022801"/>
    </source>
</evidence>
<dbReference type="InterPro" id="IPR013780">
    <property type="entry name" value="Glyco_hydro_b"/>
</dbReference>
<feature type="domain" description="Glycoside hydrolase family 42 N-terminal" evidence="7">
    <location>
        <begin position="14"/>
        <end position="384"/>
    </location>
</feature>
<comment type="catalytic activity">
    <reaction evidence="1 6">
        <text>Hydrolysis of terminal non-reducing beta-D-galactose residues in beta-D-galactosides.</text>
        <dbReference type="EC" id="3.2.1.23"/>
    </reaction>
</comment>
<dbReference type="EMBL" id="JBHSQS010000004">
    <property type="protein sequence ID" value="MFC5923272.1"/>
    <property type="molecule type" value="Genomic_DNA"/>
</dbReference>
<dbReference type="Gene3D" id="3.40.50.880">
    <property type="match status" value="1"/>
</dbReference>
<dbReference type="InterPro" id="IPR029062">
    <property type="entry name" value="Class_I_gatase-like"/>
</dbReference>
<protein>
    <recommendedName>
        <fullName evidence="3 6">Beta-galactosidase</fullName>
        <shortName evidence="6">Beta-gal</shortName>
        <ecNumber evidence="3 6">3.2.1.23</ecNumber>
    </recommendedName>
</protein>
<organism evidence="10 11">
    <name type="scientific">Micromonospora vulcania</name>
    <dbReference type="NCBI Taxonomy" id="1441873"/>
    <lineage>
        <taxon>Bacteria</taxon>
        <taxon>Bacillati</taxon>
        <taxon>Actinomycetota</taxon>
        <taxon>Actinomycetes</taxon>
        <taxon>Micromonosporales</taxon>
        <taxon>Micromonosporaceae</taxon>
        <taxon>Micromonospora</taxon>
    </lineage>
</organism>
<evidence type="ECO:0000256" key="3">
    <source>
        <dbReference type="ARBA" id="ARBA00012756"/>
    </source>
</evidence>
<dbReference type="SUPFAM" id="SSF51445">
    <property type="entry name" value="(Trans)glycosidases"/>
    <property type="match status" value="1"/>
</dbReference>
<dbReference type="InterPro" id="IPR013529">
    <property type="entry name" value="Glyco_hydro_42_N"/>
</dbReference>
<dbReference type="GO" id="GO:0004565">
    <property type="term" value="F:beta-galactosidase activity"/>
    <property type="evidence" value="ECO:0007669"/>
    <property type="project" value="UniProtKB-EC"/>
</dbReference>
<accession>A0ABW1H3Z9</accession>
<dbReference type="Pfam" id="PF08532">
    <property type="entry name" value="Glyco_hydro_42M"/>
    <property type="match status" value="1"/>
</dbReference>
<dbReference type="Gene3D" id="2.60.40.1180">
    <property type="entry name" value="Golgi alpha-mannosidase II"/>
    <property type="match status" value="1"/>
</dbReference>
<dbReference type="EC" id="3.2.1.23" evidence="3 6"/>
<evidence type="ECO:0000259" key="9">
    <source>
        <dbReference type="Pfam" id="PF08533"/>
    </source>
</evidence>
<dbReference type="PANTHER" id="PTHR36447:SF1">
    <property type="entry name" value="BETA-GALACTOSIDASE GANA"/>
    <property type="match status" value="1"/>
</dbReference>
<dbReference type="Gene3D" id="3.20.20.80">
    <property type="entry name" value="Glycosidases"/>
    <property type="match status" value="1"/>
</dbReference>
<evidence type="ECO:0000256" key="5">
    <source>
        <dbReference type="ARBA" id="ARBA00023295"/>
    </source>
</evidence>
<dbReference type="SUPFAM" id="SSF52317">
    <property type="entry name" value="Class I glutamine amidotransferase-like"/>
    <property type="match status" value="1"/>
</dbReference>
<evidence type="ECO:0000256" key="2">
    <source>
        <dbReference type="ARBA" id="ARBA00005940"/>
    </source>
</evidence>
<dbReference type="Pfam" id="PF08533">
    <property type="entry name" value="Glyco_hydro_42C"/>
    <property type="match status" value="1"/>
</dbReference>
<evidence type="ECO:0000313" key="10">
    <source>
        <dbReference type="EMBL" id="MFC5923272.1"/>
    </source>
</evidence>
<keyword evidence="11" id="KW-1185">Reference proteome</keyword>
<comment type="caution">
    <text evidence="10">The sequence shown here is derived from an EMBL/GenBank/DDBJ whole genome shotgun (WGS) entry which is preliminary data.</text>
</comment>
<gene>
    <name evidence="10" type="ORF">ACFQGL_07940</name>
</gene>
<feature type="domain" description="Beta-galactosidase trimerisation" evidence="8">
    <location>
        <begin position="395"/>
        <end position="596"/>
    </location>
</feature>
<comment type="similarity">
    <text evidence="2 6">Belongs to the glycosyl hydrolase 42 family.</text>
</comment>
<proteinExistence type="inferred from homology"/>
<dbReference type="PIRSF" id="PIRSF001084">
    <property type="entry name" value="B-galactosidase"/>
    <property type="match status" value="1"/>
</dbReference>
<feature type="domain" description="Beta-galactosidase C-terminal" evidence="9">
    <location>
        <begin position="605"/>
        <end position="660"/>
    </location>
</feature>